<feature type="transmembrane region" description="Helical" evidence="1">
    <location>
        <begin position="125"/>
        <end position="146"/>
    </location>
</feature>
<keyword evidence="1" id="KW-0812">Transmembrane</keyword>
<feature type="transmembrane region" description="Helical" evidence="1">
    <location>
        <begin position="237"/>
        <end position="254"/>
    </location>
</feature>
<feature type="transmembrane region" description="Helical" evidence="1">
    <location>
        <begin position="18"/>
        <end position="37"/>
    </location>
</feature>
<evidence type="ECO:0000313" key="3">
    <source>
        <dbReference type="Proteomes" id="UP000076798"/>
    </source>
</evidence>
<proteinExistence type="predicted"/>
<evidence type="ECO:0000256" key="1">
    <source>
        <dbReference type="SAM" id="Phobius"/>
    </source>
</evidence>
<gene>
    <name evidence="2" type="ORF">SISSUDRAFT_1059154</name>
</gene>
<organism evidence="2 3">
    <name type="scientific">Sistotremastrum suecicum HHB10207 ss-3</name>
    <dbReference type="NCBI Taxonomy" id="1314776"/>
    <lineage>
        <taxon>Eukaryota</taxon>
        <taxon>Fungi</taxon>
        <taxon>Dikarya</taxon>
        <taxon>Basidiomycota</taxon>
        <taxon>Agaricomycotina</taxon>
        <taxon>Agaricomycetes</taxon>
        <taxon>Sistotremastrales</taxon>
        <taxon>Sistotremastraceae</taxon>
        <taxon>Sistotremastrum</taxon>
    </lineage>
</organism>
<evidence type="ECO:0000313" key="2">
    <source>
        <dbReference type="EMBL" id="KZT41842.1"/>
    </source>
</evidence>
<dbReference type="Proteomes" id="UP000076798">
    <property type="component" value="Unassembled WGS sequence"/>
</dbReference>
<feature type="transmembrane region" description="Helical" evidence="1">
    <location>
        <begin position="44"/>
        <end position="63"/>
    </location>
</feature>
<feature type="transmembrane region" description="Helical" evidence="1">
    <location>
        <begin position="176"/>
        <end position="197"/>
    </location>
</feature>
<keyword evidence="1" id="KW-1133">Transmembrane helix</keyword>
<dbReference type="OrthoDB" id="3351993at2759"/>
<feature type="transmembrane region" description="Helical" evidence="1">
    <location>
        <begin position="69"/>
        <end position="89"/>
    </location>
</feature>
<accession>A0A166GN14</accession>
<dbReference type="AlphaFoldDB" id="A0A166GN14"/>
<name>A0A166GN14_9AGAM</name>
<reference evidence="2 3" key="1">
    <citation type="journal article" date="2016" name="Mol. Biol. Evol.">
        <title>Comparative Genomics of Early-Diverging Mushroom-Forming Fungi Provides Insights into the Origins of Lignocellulose Decay Capabilities.</title>
        <authorList>
            <person name="Nagy L.G."/>
            <person name="Riley R."/>
            <person name="Tritt A."/>
            <person name="Adam C."/>
            <person name="Daum C."/>
            <person name="Floudas D."/>
            <person name="Sun H."/>
            <person name="Yadav J.S."/>
            <person name="Pangilinan J."/>
            <person name="Larsson K.H."/>
            <person name="Matsuura K."/>
            <person name="Barry K."/>
            <person name="Labutti K."/>
            <person name="Kuo R."/>
            <person name="Ohm R.A."/>
            <person name="Bhattacharya S.S."/>
            <person name="Shirouzu T."/>
            <person name="Yoshinaga Y."/>
            <person name="Martin F.M."/>
            <person name="Grigoriev I.V."/>
            <person name="Hibbett D.S."/>
        </authorList>
    </citation>
    <scope>NUCLEOTIDE SEQUENCE [LARGE SCALE GENOMIC DNA]</scope>
    <source>
        <strain evidence="2 3">HHB10207 ss-3</strain>
    </source>
</reference>
<dbReference type="EMBL" id="KV428018">
    <property type="protein sequence ID" value="KZT41842.1"/>
    <property type="molecule type" value="Genomic_DNA"/>
</dbReference>
<keyword evidence="1" id="KW-0472">Membrane</keyword>
<feature type="transmembrane region" description="Helical" evidence="1">
    <location>
        <begin position="274"/>
        <end position="293"/>
    </location>
</feature>
<keyword evidence="3" id="KW-1185">Reference proteome</keyword>
<sequence>MSSEDCTGIPDNTDITGLGVRLAFYLQVVVSLFVAYYRNQVSDASYWTMLITTFALFVSGLVLHTAQSLSLFHAIIIALLLNLHTRAVFLSASPTPFVRARGMDAGAAFLSILAMSPRDQLRRLAFMRIKDMPSGLIAAIWGVFVWSKPSTFGTPTNCNDKIVVAFLWWKASATGVGRALCLTVSVFQTLIYTVGIYRCIRFYIWDAFADDSETNLPEHWVKPFLRQGFMGGWWDRFWLAAPFGILIAVTELTIKDNRSLIIDQSAENTWTLGQIFPLVMVGVPLVDVVKAFWERHMMSCLDSASSSSF</sequence>
<protein>
    <submittedName>
        <fullName evidence="2">Uncharacterized protein</fullName>
    </submittedName>
</protein>